<keyword evidence="6" id="KW-0653">Protein transport</keyword>
<keyword evidence="4 9" id="KW-1133">Transmembrane helix</keyword>
<evidence type="ECO:0000256" key="6">
    <source>
        <dbReference type="RuleBase" id="RU004057"/>
    </source>
</evidence>
<keyword evidence="7" id="KW-0175">Coiled coil</keyword>
<dbReference type="PANTHER" id="PTHR30625">
    <property type="entry name" value="PROTEIN TOLQ"/>
    <property type="match status" value="1"/>
</dbReference>
<feature type="coiled-coil region" evidence="7">
    <location>
        <begin position="191"/>
        <end position="225"/>
    </location>
</feature>
<evidence type="ECO:0000256" key="1">
    <source>
        <dbReference type="ARBA" id="ARBA00004651"/>
    </source>
</evidence>
<dbReference type="EMBL" id="NBYO01000002">
    <property type="protein sequence ID" value="OXT00467.1"/>
    <property type="molecule type" value="Genomic_DNA"/>
</dbReference>
<feature type="transmembrane region" description="Helical" evidence="9">
    <location>
        <begin position="165"/>
        <end position="188"/>
    </location>
</feature>
<evidence type="ECO:0000256" key="9">
    <source>
        <dbReference type="SAM" id="Phobius"/>
    </source>
</evidence>
<proteinExistence type="inferred from homology"/>
<evidence type="ECO:0000256" key="8">
    <source>
        <dbReference type="SAM" id="MobiDB-lite"/>
    </source>
</evidence>
<dbReference type="AlphaFoldDB" id="A0A231UX83"/>
<evidence type="ECO:0000256" key="7">
    <source>
        <dbReference type="SAM" id="Coils"/>
    </source>
</evidence>
<evidence type="ECO:0000256" key="3">
    <source>
        <dbReference type="ARBA" id="ARBA00022692"/>
    </source>
</evidence>
<evidence type="ECO:0000256" key="4">
    <source>
        <dbReference type="ARBA" id="ARBA00022989"/>
    </source>
</evidence>
<reference evidence="12" key="1">
    <citation type="journal article" date="2017" name="Int. J. Syst. Evol. Microbiol.">
        <title>Notoacmeibacter marinus gen. nov., sp. nov., isolated from the gut of a limpet and proposal of Notoacmeibacteraceae fam. nov. in the order Rhizobiales of the class Alphaproteobacteria.</title>
        <authorList>
            <person name="Huang Z."/>
            <person name="Guo F."/>
            <person name="Lai Q."/>
        </authorList>
    </citation>
    <scope>NUCLEOTIDE SEQUENCE [LARGE SCALE GENOMIC DNA]</scope>
    <source>
        <strain evidence="12">XMTR2A4</strain>
    </source>
</reference>
<gene>
    <name evidence="11" type="ORF">B7H23_10110</name>
</gene>
<accession>A0A231UX83</accession>
<keyword evidence="12" id="KW-1185">Reference proteome</keyword>
<dbReference type="Pfam" id="PF01618">
    <property type="entry name" value="MotA_ExbB"/>
    <property type="match status" value="1"/>
</dbReference>
<dbReference type="PROSITE" id="PS51257">
    <property type="entry name" value="PROKAR_LIPOPROTEIN"/>
    <property type="match status" value="1"/>
</dbReference>
<comment type="subcellular location">
    <subcellularLocation>
        <location evidence="1">Cell membrane</location>
        <topology evidence="1">Multi-pass membrane protein</topology>
    </subcellularLocation>
    <subcellularLocation>
        <location evidence="6">Membrane</location>
        <topology evidence="6">Multi-pass membrane protein</topology>
    </subcellularLocation>
</comment>
<evidence type="ECO:0000259" key="10">
    <source>
        <dbReference type="Pfam" id="PF01618"/>
    </source>
</evidence>
<keyword evidence="6" id="KW-0813">Transport</keyword>
<name>A0A231UX83_9HYPH</name>
<feature type="region of interest" description="Disordered" evidence="8">
    <location>
        <begin position="227"/>
        <end position="280"/>
    </location>
</feature>
<sequence>MQRTYWMDAVSLWELLPGLTAGGICLVAVLACLSLATLTMIAGRQIAMVRTSTGQTTKAERAVSLFRRGQIQRARTQLRDDRSGAGQALALILTKHDEGDFSRPQIEEAIVGFVTDRHHSHATGLPFLDFAVRAAPVLGLAGPFIGMWDVLRWLLAAEGAASASILLGSLWFALFTLSVGAIVSLGALKALNAFEERLESERRAIERTTADLLSLLEEQQALETKSGLEAEAAQSLAQTPPSHLATRQAQPQQRRVERKTPRPDTRTAKALEQRRHALAA</sequence>
<dbReference type="InterPro" id="IPR050790">
    <property type="entry name" value="ExbB/TolQ_transport"/>
</dbReference>
<dbReference type="GO" id="GO:0017038">
    <property type="term" value="P:protein import"/>
    <property type="evidence" value="ECO:0007669"/>
    <property type="project" value="TreeGrafter"/>
</dbReference>
<organism evidence="11 12">
    <name type="scientific">Notoacmeibacter marinus</name>
    <dbReference type="NCBI Taxonomy" id="1876515"/>
    <lineage>
        <taxon>Bacteria</taxon>
        <taxon>Pseudomonadati</taxon>
        <taxon>Pseudomonadota</taxon>
        <taxon>Alphaproteobacteria</taxon>
        <taxon>Hyphomicrobiales</taxon>
        <taxon>Notoacmeibacteraceae</taxon>
        <taxon>Notoacmeibacter</taxon>
    </lineage>
</organism>
<feature type="domain" description="MotA/TolQ/ExbB proton channel" evidence="10">
    <location>
        <begin position="104"/>
        <end position="206"/>
    </location>
</feature>
<keyword evidence="2" id="KW-1003">Cell membrane</keyword>
<evidence type="ECO:0000256" key="2">
    <source>
        <dbReference type="ARBA" id="ARBA00022475"/>
    </source>
</evidence>
<feature type="transmembrane region" description="Helical" evidence="9">
    <location>
        <begin position="20"/>
        <end position="42"/>
    </location>
</feature>
<dbReference type="PANTHER" id="PTHR30625:SF17">
    <property type="entry name" value="TOLQ-RELATED"/>
    <property type="match status" value="1"/>
</dbReference>
<comment type="caution">
    <text evidence="11">The sequence shown here is derived from an EMBL/GenBank/DDBJ whole genome shotgun (WGS) entry which is preliminary data.</text>
</comment>
<evidence type="ECO:0000313" key="12">
    <source>
        <dbReference type="Proteomes" id="UP000215405"/>
    </source>
</evidence>
<evidence type="ECO:0000256" key="5">
    <source>
        <dbReference type="ARBA" id="ARBA00023136"/>
    </source>
</evidence>
<dbReference type="GO" id="GO:0005886">
    <property type="term" value="C:plasma membrane"/>
    <property type="evidence" value="ECO:0007669"/>
    <property type="project" value="UniProtKB-SubCell"/>
</dbReference>
<dbReference type="InterPro" id="IPR002898">
    <property type="entry name" value="MotA_ExbB_proton_chnl"/>
</dbReference>
<keyword evidence="5 9" id="KW-0472">Membrane</keyword>
<comment type="similarity">
    <text evidence="6">Belongs to the exbB/tolQ family.</text>
</comment>
<feature type="compositionally biased region" description="Basic and acidic residues" evidence="8">
    <location>
        <begin position="254"/>
        <end position="280"/>
    </location>
</feature>
<evidence type="ECO:0000313" key="11">
    <source>
        <dbReference type="EMBL" id="OXT00467.1"/>
    </source>
</evidence>
<protein>
    <recommendedName>
        <fullName evidence="10">MotA/TolQ/ExbB proton channel domain-containing protein</fullName>
    </recommendedName>
</protein>
<feature type="transmembrane region" description="Helical" evidence="9">
    <location>
        <begin position="127"/>
        <end position="145"/>
    </location>
</feature>
<keyword evidence="3 9" id="KW-0812">Transmembrane</keyword>
<feature type="compositionally biased region" description="Polar residues" evidence="8">
    <location>
        <begin position="235"/>
        <end position="253"/>
    </location>
</feature>
<dbReference type="Proteomes" id="UP000215405">
    <property type="component" value="Unassembled WGS sequence"/>
</dbReference>